<dbReference type="InterPro" id="IPR005151">
    <property type="entry name" value="Tail-specific_protease"/>
</dbReference>
<dbReference type="Gene3D" id="3.90.226.10">
    <property type="entry name" value="2-enoyl-CoA Hydratase, Chain A, domain 1"/>
    <property type="match status" value="1"/>
</dbReference>
<sequence length="54" mass="6343">MRGNPGGYLQSVEDILKHFITKDQPYIQIAERNGDRKRYFSKLKEQKKLTQSTS</sequence>
<dbReference type="Pfam" id="PF03572">
    <property type="entry name" value="Peptidase_S41"/>
    <property type="match status" value="1"/>
</dbReference>
<dbReference type="SUPFAM" id="SSF52096">
    <property type="entry name" value="ClpP/crotonase"/>
    <property type="match status" value="1"/>
</dbReference>
<dbReference type="GO" id="GO:0006508">
    <property type="term" value="P:proteolysis"/>
    <property type="evidence" value="ECO:0007669"/>
    <property type="project" value="InterPro"/>
</dbReference>
<evidence type="ECO:0000259" key="1">
    <source>
        <dbReference type="Pfam" id="PF03572"/>
    </source>
</evidence>
<dbReference type="EMBL" id="AP021906">
    <property type="protein sequence ID" value="BBP92564.1"/>
    <property type="molecule type" value="Genomic_DNA"/>
</dbReference>
<dbReference type="Proteomes" id="UP000464658">
    <property type="component" value="Chromosome"/>
</dbReference>
<dbReference type="InterPro" id="IPR029045">
    <property type="entry name" value="ClpP/crotonase-like_dom_sf"/>
</dbReference>
<feature type="domain" description="Tail specific protease" evidence="1">
    <location>
        <begin position="2"/>
        <end position="48"/>
    </location>
</feature>
<accession>A0A5S9MK46</accession>
<evidence type="ECO:0000313" key="3">
    <source>
        <dbReference type="Proteomes" id="UP000464658"/>
    </source>
</evidence>
<dbReference type="AlphaFoldDB" id="A0A5S9MK46"/>
<gene>
    <name evidence="2" type="ORF">BsIDN1_61820</name>
</gene>
<organism evidence="2 3">
    <name type="scientific">Bacillus safensis</name>
    <dbReference type="NCBI Taxonomy" id="561879"/>
    <lineage>
        <taxon>Bacteria</taxon>
        <taxon>Bacillati</taxon>
        <taxon>Bacillota</taxon>
        <taxon>Bacilli</taxon>
        <taxon>Bacillales</taxon>
        <taxon>Bacillaceae</taxon>
        <taxon>Bacillus</taxon>
    </lineage>
</organism>
<dbReference type="GO" id="GO:0008236">
    <property type="term" value="F:serine-type peptidase activity"/>
    <property type="evidence" value="ECO:0007669"/>
    <property type="project" value="InterPro"/>
</dbReference>
<evidence type="ECO:0000313" key="2">
    <source>
        <dbReference type="EMBL" id="BBP92564.1"/>
    </source>
</evidence>
<reference evidence="2 3" key="1">
    <citation type="submission" date="2019-12" db="EMBL/GenBank/DDBJ databases">
        <title>Full genome sequence of a Bacillus safensis strain isolated from commercially available natto in Indonesia.</title>
        <authorList>
            <person name="Yoshida M."/>
            <person name="Uomi M."/>
            <person name="Waturangi D."/>
            <person name="Ekaputri J.J."/>
            <person name="Setiamarga D.H.E."/>
        </authorList>
    </citation>
    <scope>NUCLEOTIDE SEQUENCE [LARGE SCALE GENOMIC DNA]</scope>
    <source>
        <strain evidence="2 3">IDN1</strain>
    </source>
</reference>
<name>A0A5S9MK46_BACIA</name>
<protein>
    <recommendedName>
        <fullName evidence="1">Tail specific protease domain-containing protein</fullName>
    </recommendedName>
</protein>
<proteinExistence type="predicted"/>